<name>A0A4C1WF75_EUMVA</name>
<proteinExistence type="predicted"/>
<evidence type="ECO:0000313" key="3">
    <source>
        <dbReference type="Proteomes" id="UP000299102"/>
    </source>
</evidence>
<dbReference type="Proteomes" id="UP000299102">
    <property type="component" value="Unassembled WGS sequence"/>
</dbReference>
<protein>
    <submittedName>
        <fullName evidence="2">Uncharacterized protein</fullName>
    </submittedName>
</protein>
<dbReference type="EMBL" id="BGZK01000546">
    <property type="protein sequence ID" value="GBP49490.1"/>
    <property type="molecule type" value="Genomic_DNA"/>
</dbReference>
<gene>
    <name evidence="2" type="ORF">EVAR_45465_1</name>
</gene>
<dbReference type="AlphaFoldDB" id="A0A4C1WF75"/>
<feature type="region of interest" description="Disordered" evidence="1">
    <location>
        <begin position="51"/>
        <end position="82"/>
    </location>
</feature>
<evidence type="ECO:0000256" key="1">
    <source>
        <dbReference type="SAM" id="MobiDB-lite"/>
    </source>
</evidence>
<evidence type="ECO:0000313" key="2">
    <source>
        <dbReference type="EMBL" id="GBP49490.1"/>
    </source>
</evidence>
<organism evidence="2 3">
    <name type="scientific">Eumeta variegata</name>
    <name type="common">Bagworm moth</name>
    <name type="synonym">Eumeta japonica</name>
    <dbReference type="NCBI Taxonomy" id="151549"/>
    <lineage>
        <taxon>Eukaryota</taxon>
        <taxon>Metazoa</taxon>
        <taxon>Ecdysozoa</taxon>
        <taxon>Arthropoda</taxon>
        <taxon>Hexapoda</taxon>
        <taxon>Insecta</taxon>
        <taxon>Pterygota</taxon>
        <taxon>Neoptera</taxon>
        <taxon>Endopterygota</taxon>
        <taxon>Lepidoptera</taxon>
        <taxon>Glossata</taxon>
        <taxon>Ditrysia</taxon>
        <taxon>Tineoidea</taxon>
        <taxon>Psychidae</taxon>
        <taxon>Oiketicinae</taxon>
        <taxon>Eumeta</taxon>
    </lineage>
</organism>
<accession>A0A4C1WF75</accession>
<comment type="caution">
    <text evidence="2">The sequence shown here is derived from an EMBL/GenBank/DDBJ whole genome shotgun (WGS) entry which is preliminary data.</text>
</comment>
<sequence length="265" mass="28972">MLGCVKQRHQVARALRCEHEQAGAARASAAAFQAEALVDDAVTPGNSDINCIADSKAQRPRSQAPTRPRRTLKGGSTHAPRTPTVAQMSVKDIDEFTSIVRRDPAGAAGAATATCDWHALIRGDRIAPPLFSSSMFLFGPRRIRRCKWPATSPRADFYDYPHFSGINLERNDAGASEDKARFRVPSDHKGIFISRGGHRADASGCRRALTGHDAPYDRARYSYAGKWVLMDSGSHPASCGPRRLPLRPIITVTNDRLIKDKKSGE</sequence>
<keyword evidence="3" id="KW-1185">Reference proteome</keyword>
<reference evidence="2 3" key="1">
    <citation type="journal article" date="2019" name="Commun. Biol.">
        <title>The bagworm genome reveals a unique fibroin gene that provides high tensile strength.</title>
        <authorList>
            <person name="Kono N."/>
            <person name="Nakamura H."/>
            <person name="Ohtoshi R."/>
            <person name="Tomita M."/>
            <person name="Numata K."/>
            <person name="Arakawa K."/>
        </authorList>
    </citation>
    <scope>NUCLEOTIDE SEQUENCE [LARGE SCALE GENOMIC DNA]</scope>
</reference>